<accession>A0A1E7N442</accession>
<keyword evidence="1" id="KW-0479">Metal-binding</keyword>
<keyword evidence="2" id="KW-0378">Hydrolase</keyword>
<dbReference type="GO" id="GO:0046872">
    <property type="term" value="F:metal ion binding"/>
    <property type="evidence" value="ECO:0007669"/>
    <property type="project" value="UniProtKB-KW"/>
</dbReference>
<dbReference type="PANTHER" id="PTHR42988:SF2">
    <property type="entry name" value="CYCLIC NUCLEOTIDE PHOSPHODIESTERASE CBUA0032-RELATED"/>
    <property type="match status" value="1"/>
</dbReference>
<dbReference type="InterPro" id="IPR026575">
    <property type="entry name" value="GpdQ/CpdA-like"/>
</dbReference>
<sequence length="277" mass="30056">MSPSPSDDADRPTVLAHLSDLHLDDGPRAEERVRRMVRYLVELPGEIDAVLITGDIADRGTEEAYVRTRAVLAPLYERFPVLVCPGNHDEARALRRILLDGGGEGEGTGDGAPVDQVRDVAGTRIVLCDSSVPGRADGLLRPQTLRWLDETLAEAPDRPTLVALHHPPAELGLPYIDGIRLREADRFAAVLRRHPQVAGVLCGHAHTMAVTRFADLPLVCAPGVASSALMPWEQEPGQLWKTLDAPPALAFHVLRNGRLTSHARTVLGDVRTRPAPS</sequence>
<dbReference type="SUPFAM" id="SSF56300">
    <property type="entry name" value="Metallo-dependent phosphatases"/>
    <property type="match status" value="1"/>
</dbReference>
<dbReference type="GeneID" id="97489728"/>
<evidence type="ECO:0000256" key="3">
    <source>
        <dbReference type="ARBA" id="ARBA00023004"/>
    </source>
</evidence>
<reference evidence="6" key="5">
    <citation type="submission" date="2020-09" db="EMBL/GenBank/DDBJ databases">
        <authorList>
            <person name="Sun Q."/>
            <person name="Ohkuma M."/>
        </authorList>
    </citation>
    <scope>NUCLEOTIDE SEQUENCE</scope>
    <source>
        <strain evidence="6">JCM 4434</strain>
    </source>
</reference>
<dbReference type="GO" id="GO:0004112">
    <property type="term" value="F:cyclic-nucleotide phosphodiesterase activity"/>
    <property type="evidence" value="ECO:0007669"/>
    <property type="project" value="InterPro"/>
</dbReference>
<evidence type="ECO:0000256" key="1">
    <source>
        <dbReference type="ARBA" id="ARBA00022723"/>
    </source>
</evidence>
<dbReference type="AlphaFoldDB" id="A0A1E7N442"/>
<reference evidence="6" key="1">
    <citation type="journal article" date="2014" name="Int. J. Syst. Evol. Microbiol.">
        <title>Complete genome sequence of Corynebacterium casei LMG S-19264T (=DSM 44701T), isolated from a smear-ripened cheese.</title>
        <authorList>
            <consortium name="US DOE Joint Genome Institute (JGI-PGF)"/>
            <person name="Walter F."/>
            <person name="Albersmeier A."/>
            <person name="Kalinowski J."/>
            <person name="Ruckert C."/>
        </authorList>
    </citation>
    <scope>NUCLEOTIDE SEQUENCE</scope>
    <source>
        <strain evidence="6">JCM 4434</strain>
    </source>
</reference>
<dbReference type="RefSeq" id="WP_030290456.1">
    <property type="nucleotide sequence ID" value="NZ_BMUB01000032.1"/>
</dbReference>
<dbReference type="Gene3D" id="3.60.21.10">
    <property type="match status" value="1"/>
</dbReference>
<evidence type="ECO:0000256" key="4">
    <source>
        <dbReference type="ARBA" id="ARBA00025742"/>
    </source>
</evidence>
<reference evidence="7 8" key="2">
    <citation type="submission" date="2014-07" db="EMBL/GenBank/DDBJ databases">
        <authorList>
            <person name="Zhang J.E."/>
            <person name="Yang H."/>
            <person name="Guo J."/>
            <person name="Deng Z."/>
            <person name="Luo H."/>
            <person name="Luo M."/>
            <person name="Zhao B."/>
        </authorList>
    </citation>
    <scope>NUCLEOTIDE SEQUENCE [LARGE SCALE GENOMIC DNA]</scope>
    <source>
        <strain evidence="7">ATCC 10762</strain>
        <strain evidence="8">ATCC 10762 / DSM 40127 / CCM 3239 / JCM 4008 / LMG 5968 / NBRC 12843 / NCIMB 8234 / A-377</strain>
    </source>
</reference>
<evidence type="ECO:0000313" key="8">
    <source>
        <dbReference type="Proteomes" id="UP000037395"/>
    </source>
</evidence>
<accession>A0A8H9HYU1</accession>
<organism evidence="7 8">
    <name type="scientific">Kitasatospora aureofaciens</name>
    <name type="common">Streptomyces aureofaciens</name>
    <dbReference type="NCBI Taxonomy" id="1894"/>
    <lineage>
        <taxon>Bacteria</taxon>
        <taxon>Bacillati</taxon>
        <taxon>Actinomycetota</taxon>
        <taxon>Actinomycetes</taxon>
        <taxon>Kitasatosporales</taxon>
        <taxon>Streptomycetaceae</taxon>
        <taxon>Kitasatospora</taxon>
    </lineage>
</organism>
<dbReference type="InterPro" id="IPR050884">
    <property type="entry name" value="CNP_phosphodiesterase-III"/>
</dbReference>
<dbReference type="InterPro" id="IPR029052">
    <property type="entry name" value="Metallo-depent_PP-like"/>
</dbReference>
<proteinExistence type="inferred from homology"/>
<dbReference type="EMBL" id="BMUB01000032">
    <property type="protein sequence ID" value="GGV03978.1"/>
    <property type="molecule type" value="Genomic_DNA"/>
</dbReference>
<evidence type="ECO:0000313" key="6">
    <source>
        <dbReference type="EMBL" id="GGV03978.1"/>
    </source>
</evidence>
<name>A0A1E7N442_KITAU</name>
<dbReference type="CDD" id="cd07402">
    <property type="entry name" value="MPP_GpdQ"/>
    <property type="match status" value="1"/>
</dbReference>
<evidence type="ECO:0000256" key="2">
    <source>
        <dbReference type="ARBA" id="ARBA00022801"/>
    </source>
</evidence>
<evidence type="ECO:0000259" key="5">
    <source>
        <dbReference type="Pfam" id="PF00149"/>
    </source>
</evidence>
<dbReference type="Pfam" id="PF00149">
    <property type="entry name" value="Metallophos"/>
    <property type="match status" value="1"/>
</dbReference>
<dbReference type="Proteomes" id="UP000610124">
    <property type="component" value="Unassembled WGS sequence"/>
</dbReference>
<gene>
    <name evidence="6" type="primary">cpdA</name>
    <name evidence="6" type="ORF">GCM10010502_68330</name>
    <name evidence="7" type="ORF">HS99_0032295</name>
</gene>
<comment type="caution">
    <text evidence="7">The sequence shown here is derived from an EMBL/GenBank/DDBJ whole genome shotgun (WGS) entry which is preliminary data.</text>
</comment>
<dbReference type="InterPro" id="IPR004843">
    <property type="entry name" value="Calcineurin-like_PHP"/>
</dbReference>
<dbReference type="PANTHER" id="PTHR42988">
    <property type="entry name" value="PHOSPHOHYDROLASE"/>
    <property type="match status" value="1"/>
</dbReference>
<dbReference type="Proteomes" id="UP000037395">
    <property type="component" value="Unassembled WGS sequence"/>
</dbReference>
<evidence type="ECO:0000313" key="7">
    <source>
        <dbReference type="EMBL" id="OEV35442.1"/>
    </source>
</evidence>
<dbReference type="EMBL" id="JPRF03000034">
    <property type="protein sequence ID" value="OEV35442.1"/>
    <property type="molecule type" value="Genomic_DNA"/>
</dbReference>
<feature type="domain" description="Calcineurin-like phosphoesterase" evidence="5">
    <location>
        <begin position="15"/>
        <end position="207"/>
    </location>
</feature>
<keyword evidence="8" id="KW-1185">Reference proteome</keyword>
<reference evidence="7" key="3">
    <citation type="submission" date="2016-08" db="EMBL/GenBank/DDBJ databases">
        <title>Sequencing, Assembly and Comparative Genomics of S. aureofaciens ATCC 10762.</title>
        <authorList>
            <person name="Gradnigo J.S."/>
            <person name="Johnson N."/>
            <person name="Somerville G.A."/>
        </authorList>
    </citation>
    <scope>NUCLEOTIDE SEQUENCE [LARGE SCALE GENOMIC DNA]</scope>
    <source>
        <strain evidence="7">ATCC 10762</strain>
    </source>
</reference>
<protein>
    <submittedName>
        <fullName evidence="6">3',5'-cyclic adenosine monophosphate phosphodiesterase CpdA</fullName>
    </submittedName>
    <submittedName>
        <fullName evidence="7">Metallophosphoesterase</fullName>
    </submittedName>
</protein>
<comment type="similarity">
    <text evidence="4">Belongs to the cyclic nucleotide phosphodiesterase class-III family.</text>
</comment>
<keyword evidence="3" id="KW-0408">Iron</keyword>
<dbReference type="OrthoDB" id="5241795at2"/>
<reference evidence="8" key="4">
    <citation type="submission" date="2016-08" db="EMBL/GenBank/DDBJ databases">
        <title>Sequencing, assembly and comparative genomics of S. aureofaciens ATCC 10762.</title>
        <authorList>
            <person name="Gradnigo J.S."/>
            <person name="Johnson N."/>
            <person name="Somerville G.A."/>
        </authorList>
    </citation>
    <scope>NUCLEOTIDE SEQUENCE [LARGE SCALE GENOMIC DNA]</scope>
    <source>
        <strain evidence="8">ATCC 10762 / DSM 40127 / CCM 3239 / JCM 4008 / LMG 5968 / NBRC 12843 / NCIMB 8234 / A-377</strain>
    </source>
</reference>